<dbReference type="EMBL" id="KN602201">
    <property type="protein sequence ID" value="KHJ80024.1"/>
    <property type="molecule type" value="Genomic_DNA"/>
</dbReference>
<name>A0A0B1S521_OESDE</name>
<dbReference type="Proteomes" id="UP000053660">
    <property type="component" value="Unassembled WGS sequence"/>
</dbReference>
<sequence>MIAVTALRGGGLYDSGYGGGVQPVGVGVPAVGIGVPGVVSVG</sequence>
<gene>
    <name evidence="1" type="ORF">OESDEN_20311</name>
</gene>
<evidence type="ECO:0000313" key="2">
    <source>
        <dbReference type="Proteomes" id="UP000053660"/>
    </source>
</evidence>
<organism evidence="1 2">
    <name type="scientific">Oesophagostomum dentatum</name>
    <name type="common">Nodular worm</name>
    <dbReference type="NCBI Taxonomy" id="61180"/>
    <lineage>
        <taxon>Eukaryota</taxon>
        <taxon>Metazoa</taxon>
        <taxon>Ecdysozoa</taxon>
        <taxon>Nematoda</taxon>
        <taxon>Chromadorea</taxon>
        <taxon>Rhabditida</taxon>
        <taxon>Rhabditina</taxon>
        <taxon>Rhabditomorpha</taxon>
        <taxon>Strongyloidea</taxon>
        <taxon>Strongylidae</taxon>
        <taxon>Oesophagostomum</taxon>
    </lineage>
</organism>
<keyword evidence="2" id="KW-1185">Reference proteome</keyword>
<proteinExistence type="predicted"/>
<protein>
    <submittedName>
        <fullName evidence="1">Uncharacterized protein</fullName>
    </submittedName>
</protein>
<evidence type="ECO:0000313" key="1">
    <source>
        <dbReference type="EMBL" id="KHJ80024.1"/>
    </source>
</evidence>
<dbReference type="AlphaFoldDB" id="A0A0B1S521"/>
<reference evidence="1 2" key="1">
    <citation type="submission" date="2014-03" db="EMBL/GenBank/DDBJ databases">
        <title>Draft genome of the hookworm Oesophagostomum dentatum.</title>
        <authorList>
            <person name="Mitreva M."/>
        </authorList>
    </citation>
    <scope>NUCLEOTIDE SEQUENCE [LARGE SCALE GENOMIC DNA]</scope>
    <source>
        <strain evidence="1 2">OD-Hann</strain>
    </source>
</reference>
<accession>A0A0B1S521</accession>